<evidence type="ECO:0008006" key="4">
    <source>
        <dbReference type="Google" id="ProtNLM"/>
    </source>
</evidence>
<protein>
    <recommendedName>
        <fullName evidence="4">PH domain-containing protein</fullName>
    </recommendedName>
</protein>
<keyword evidence="1" id="KW-0175">Coiled coil</keyword>
<dbReference type="OrthoDB" id="69533at2759"/>
<evidence type="ECO:0000313" key="3">
    <source>
        <dbReference type="Proteomes" id="UP000054928"/>
    </source>
</evidence>
<name>A0A0P1B3K8_PLAHL</name>
<evidence type="ECO:0000313" key="2">
    <source>
        <dbReference type="EMBL" id="CEG49327.1"/>
    </source>
</evidence>
<feature type="coiled-coil region" evidence="1">
    <location>
        <begin position="204"/>
        <end position="231"/>
    </location>
</feature>
<reference evidence="3" key="1">
    <citation type="submission" date="2014-09" db="EMBL/GenBank/DDBJ databases">
        <authorList>
            <person name="Sharma Rahul"/>
            <person name="Thines Marco"/>
        </authorList>
    </citation>
    <scope>NUCLEOTIDE SEQUENCE [LARGE SCALE GENOMIC DNA]</scope>
</reference>
<dbReference type="OMA" id="KQAYWHK"/>
<proteinExistence type="predicted"/>
<keyword evidence="3" id="KW-1185">Reference proteome</keyword>
<dbReference type="EMBL" id="CCYD01003042">
    <property type="protein sequence ID" value="CEG49327.1"/>
    <property type="molecule type" value="Genomic_DNA"/>
</dbReference>
<dbReference type="Proteomes" id="UP000054928">
    <property type="component" value="Unassembled WGS sequence"/>
</dbReference>
<evidence type="ECO:0000256" key="1">
    <source>
        <dbReference type="SAM" id="Coils"/>
    </source>
</evidence>
<dbReference type="RefSeq" id="XP_024585696.1">
    <property type="nucleotide sequence ID" value="XM_024720504.1"/>
</dbReference>
<dbReference type="GeneID" id="36402152"/>
<organism evidence="2 3">
    <name type="scientific">Plasmopara halstedii</name>
    <name type="common">Downy mildew of sunflower</name>
    <dbReference type="NCBI Taxonomy" id="4781"/>
    <lineage>
        <taxon>Eukaryota</taxon>
        <taxon>Sar</taxon>
        <taxon>Stramenopiles</taxon>
        <taxon>Oomycota</taxon>
        <taxon>Peronosporomycetes</taxon>
        <taxon>Peronosporales</taxon>
        <taxon>Peronosporaceae</taxon>
        <taxon>Plasmopara</taxon>
    </lineage>
</organism>
<accession>A0A0P1B3K8</accession>
<dbReference type="AlphaFoldDB" id="A0A0P1B3K8"/>
<dbReference type="SUPFAM" id="SSF50729">
    <property type="entry name" value="PH domain-like"/>
    <property type="match status" value="1"/>
</dbReference>
<sequence>MVAHDVPEDMPNCKLIPHPRYGAINRDGGMQIGRTDLILDGGFDLMLQPDVDLEACKQEESDDGMTALARREDMQRLLILQKGAYFMRKKTMLGITTGTEKICVRLDEDRHTLMWNSHDSSKSPTNIELRTVSSIRAQGNTGLIISSQKGDILLDVEAESKELRDTWVTSLQLCKDGGSEIEIEEEVKSGSKFRNLVEDHAKKQVYWAKRAQELEKRKQEAEERKKKFSGVGMKYTALAMSNRPNPSDKT</sequence>